<protein>
    <recommendedName>
        <fullName evidence="8">Tryptophan synthase alpha chain</fullName>
        <ecNumber evidence="8">4.2.1.20</ecNumber>
    </recommendedName>
</protein>
<comment type="subunit">
    <text evidence="2 8">Tetramer of two alpha and two beta chains.</text>
</comment>
<dbReference type="PROSITE" id="PS00167">
    <property type="entry name" value="TRP_SYNTHASE_ALPHA"/>
    <property type="match status" value="1"/>
</dbReference>
<dbReference type="PANTHER" id="PTHR43406">
    <property type="entry name" value="TRYPTOPHAN SYNTHASE, ALPHA CHAIN"/>
    <property type="match status" value="1"/>
</dbReference>
<dbReference type="GO" id="GO:0004834">
    <property type="term" value="F:tryptophan synthase activity"/>
    <property type="evidence" value="ECO:0007669"/>
    <property type="project" value="UniProtKB-EC"/>
</dbReference>
<organism evidence="10 11">
    <name type="scientific">Lachnospira intestinalis</name>
    <dbReference type="NCBI Taxonomy" id="3133158"/>
    <lineage>
        <taxon>Bacteria</taxon>
        <taxon>Bacillati</taxon>
        <taxon>Bacillota</taxon>
        <taxon>Clostridia</taxon>
        <taxon>Lachnospirales</taxon>
        <taxon>Lachnospiraceae</taxon>
        <taxon>Lachnospira</taxon>
    </lineage>
</organism>
<evidence type="ECO:0000313" key="11">
    <source>
        <dbReference type="Proteomes" id="UP001546774"/>
    </source>
</evidence>
<evidence type="ECO:0000256" key="8">
    <source>
        <dbReference type="HAMAP-Rule" id="MF_00131"/>
    </source>
</evidence>
<sequence length="266" mass="29507">MNRIEKRLEELKQENKKAFITYTTAGLPDLQTTAKLIFAQEEAGADILEIGVPFSDPVADGPVIQNASYQAIQKGATLTKIFDMVEGVRKEKCEVPIVFMMYYNTVYHYGLEAFVTRCIECGVDGLIIPDLPFEEQGELKAVLAKNEASPILIQLVSPVSKQRVPMLLENARGFVYCVSQMGVTGKGANFHKDIREYLAAVKKESAIPVMVGFGIRTAKDIEPFEDIVDGAIVGSNLLRILEESNYSVDAVKEYVSGFKKELNENK</sequence>
<keyword evidence="5 8" id="KW-0057">Aromatic amino acid biosynthesis</keyword>
<comment type="pathway">
    <text evidence="1 8">Amino-acid biosynthesis; L-tryptophan biosynthesis; L-tryptophan from chorismate: step 5/5.</text>
</comment>
<evidence type="ECO:0000256" key="4">
    <source>
        <dbReference type="ARBA" id="ARBA00022822"/>
    </source>
</evidence>
<dbReference type="InterPro" id="IPR013785">
    <property type="entry name" value="Aldolase_TIM"/>
</dbReference>
<dbReference type="NCBIfam" id="TIGR00262">
    <property type="entry name" value="trpA"/>
    <property type="match status" value="1"/>
</dbReference>
<evidence type="ECO:0000256" key="9">
    <source>
        <dbReference type="RuleBase" id="RU003662"/>
    </source>
</evidence>
<accession>A0ABV1H213</accession>
<dbReference type="HAMAP" id="MF_00131">
    <property type="entry name" value="Trp_synth_alpha"/>
    <property type="match status" value="1"/>
</dbReference>
<name>A0ABV1H213_9FIRM</name>
<comment type="catalytic activity">
    <reaction evidence="7 8">
        <text>(1S,2R)-1-C-(indol-3-yl)glycerol 3-phosphate + L-serine = D-glyceraldehyde 3-phosphate + L-tryptophan + H2O</text>
        <dbReference type="Rhea" id="RHEA:10532"/>
        <dbReference type="ChEBI" id="CHEBI:15377"/>
        <dbReference type="ChEBI" id="CHEBI:33384"/>
        <dbReference type="ChEBI" id="CHEBI:57912"/>
        <dbReference type="ChEBI" id="CHEBI:58866"/>
        <dbReference type="ChEBI" id="CHEBI:59776"/>
        <dbReference type="EC" id="4.2.1.20"/>
    </reaction>
</comment>
<dbReference type="Proteomes" id="UP001546774">
    <property type="component" value="Unassembled WGS sequence"/>
</dbReference>
<dbReference type="EMBL" id="JBBMFS010000001">
    <property type="protein sequence ID" value="MEQ2553731.1"/>
    <property type="molecule type" value="Genomic_DNA"/>
</dbReference>
<feature type="active site" description="Proton acceptor" evidence="8">
    <location>
        <position position="49"/>
    </location>
</feature>
<reference evidence="10" key="1">
    <citation type="submission" date="2024-03" db="EMBL/GenBank/DDBJ databases">
        <title>Human intestinal bacterial collection.</title>
        <authorList>
            <person name="Pauvert C."/>
            <person name="Hitch T.C.A."/>
            <person name="Clavel T."/>
        </authorList>
    </citation>
    <scope>NUCLEOTIDE SEQUENCE [LARGE SCALE GENOMIC DNA]</scope>
    <source>
        <strain evidence="10">CLA-AA-H89B</strain>
    </source>
</reference>
<dbReference type="InterPro" id="IPR011060">
    <property type="entry name" value="RibuloseP-bd_barrel"/>
</dbReference>
<evidence type="ECO:0000256" key="5">
    <source>
        <dbReference type="ARBA" id="ARBA00023141"/>
    </source>
</evidence>
<comment type="similarity">
    <text evidence="8 9">Belongs to the TrpA family.</text>
</comment>
<dbReference type="Pfam" id="PF00290">
    <property type="entry name" value="Trp_syntA"/>
    <property type="match status" value="1"/>
</dbReference>
<evidence type="ECO:0000256" key="3">
    <source>
        <dbReference type="ARBA" id="ARBA00022605"/>
    </source>
</evidence>
<gene>
    <name evidence="8 10" type="primary">trpA</name>
    <name evidence="10" type="ORF">WMO37_01705</name>
</gene>
<keyword evidence="6 8" id="KW-0456">Lyase</keyword>
<keyword evidence="3 8" id="KW-0028">Amino-acid biosynthesis</keyword>
<feature type="active site" description="Proton acceptor" evidence="8">
    <location>
        <position position="60"/>
    </location>
</feature>
<evidence type="ECO:0000256" key="7">
    <source>
        <dbReference type="ARBA" id="ARBA00049047"/>
    </source>
</evidence>
<evidence type="ECO:0000256" key="2">
    <source>
        <dbReference type="ARBA" id="ARBA00011270"/>
    </source>
</evidence>
<keyword evidence="4 8" id="KW-0822">Tryptophan biosynthesis</keyword>
<evidence type="ECO:0000256" key="1">
    <source>
        <dbReference type="ARBA" id="ARBA00004733"/>
    </source>
</evidence>
<comment type="function">
    <text evidence="8">The alpha subunit is responsible for the aldol cleavage of indoleglycerol phosphate to indole and glyceraldehyde 3-phosphate.</text>
</comment>
<dbReference type="EC" id="4.2.1.20" evidence="8"/>
<dbReference type="InterPro" id="IPR018204">
    <property type="entry name" value="Trp_synthase_alpha_AS"/>
</dbReference>
<dbReference type="Gene3D" id="3.20.20.70">
    <property type="entry name" value="Aldolase class I"/>
    <property type="match status" value="1"/>
</dbReference>
<dbReference type="SUPFAM" id="SSF51366">
    <property type="entry name" value="Ribulose-phoshate binding barrel"/>
    <property type="match status" value="1"/>
</dbReference>
<comment type="caution">
    <text evidence="10">The sequence shown here is derived from an EMBL/GenBank/DDBJ whole genome shotgun (WGS) entry which is preliminary data.</text>
</comment>
<dbReference type="InterPro" id="IPR002028">
    <property type="entry name" value="Trp_synthase_suA"/>
</dbReference>
<keyword evidence="11" id="KW-1185">Reference proteome</keyword>
<evidence type="ECO:0000256" key="6">
    <source>
        <dbReference type="ARBA" id="ARBA00023239"/>
    </source>
</evidence>
<proteinExistence type="inferred from homology"/>
<dbReference type="CDD" id="cd04724">
    <property type="entry name" value="Tryptophan_synthase_alpha"/>
    <property type="match status" value="1"/>
</dbReference>
<dbReference type="PANTHER" id="PTHR43406:SF1">
    <property type="entry name" value="TRYPTOPHAN SYNTHASE ALPHA CHAIN, CHLOROPLASTIC"/>
    <property type="match status" value="1"/>
</dbReference>
<evidence type="ECO:0000313" key="10">
    <source>
        <dbReference type="EMBL" id="MEQ2553731.1"/>
    </source>
</evidence>